<feature type="domain" description="Integrase zinc-binding" evidence="1">
    <location>
        <begin position="153"/>
        <end position="207"/>
    </location>
</feature>
<dbReference type="Gene3D" id="1.10.340.70">
    <property type="match status" value="1"/>
</dbReference>
<dbReference type="InterPro" id="IPR052160">
    <property type="entry name" value="Gypsy_RT_Integrase-like"/>
</dbReference>
<dbReference type="PANTHER" id="PTHR47266">
    <property type="entry name" value="ENDONUCLEASE-RELATED"/>
    <property type="match status" value="1"/>
</dbReference>
<name>A0A9Q3CYB6_9BASI</name>
<evidence type="ECO:0000259" key="1">
    <source>
        <dbReference type="Pfam" id="PF17921"/>
    </source>
</evidence>
<evidence type="ECO:0000313" key="2">
    <source>
        <dbReference type="EMBL" id="MBW0493234.1"/>
    </source>
</evidence>
<dbReference type="AlphaFoldDB" id="A0A9Q3CYB6"/>
<dbReference type="EMBL" id="AVOT02011973">
    <property type="protein sequence ID" value="MBW0493234.1"/>
    <property type="molecule type" value="Genomic_DNA"/>
</dbReference>
<dbReference type="Pfam" id="PF17921">
    <property type="entry name" value="Integrase_H2C2"/>
    <property type="match status" value="1"/>
</dbReference>
<sequence length="242" mass="27738">MEFLSLVWAIEKLHYYIDGSVFKEYRGNNTIVNKAGNIHNNAYGLRRWVLPNTPENPAYIPTSEEPQIPIEGINITDLGAEFFEEVREIYKQDKNGHILTYLLAKDCKDAVLANSLDDIWKKSYDNGGFHLFDGIISHGSKHTCGMVLCSRMLINTILLEFHDKIYSGHVSEEITMERIKTCAWLPSWRKDVIEYFHNCDRCQKANKSIGKRSGLIIHIQEPGTPWEVVHMDWVTALQPGGD</sequence>
<dbReference type="Proteomes" id="UP000765509">
    <property type="component" value="Unassembled WGS sequence"/>
</dbReference>
<dbReference type="InterPro" id="IPR041588">
    <property type="entry name" value="Integrase_H2C2"/>
</dbReference>
<proteinExistence type="predicted"/>
<accession>A0A9Q3CYB6</accession>
<protein>
    <recommendedName>
        <fullName evidence="1">Integrase zinc-binding domain-containing protein</fullName>
    </recommendedName>
</protein>
<dbReference type="OrthoDB" id="2273864at2759"/>
<evidence type="ECO:0000313" key="3">
    <source>
        <dbReference type="Proteomes" id="UP000765509"/>
    </source>
</evidence>
<keyword evidence="3" id="KW-1185">Reference proteome</keyword>
<gene>
    <name evidence="2" type="ORF">O181_032949</name>
</gene>
<organism evidence="2 3">
    <name type="scientific">Austropuccinia psidii MF-1</name>
    <dbReference type="NCBI Taxonomy" id="1389203"/>
    <lineage>
        <taxon>Eukaryota</taxon>
        <taxon>Fungi</taxon>
        <taxon>Dikarya</taxon>
        <taxon>Basidiomycota</taxon>
        <taxon>Pucciniomycotina</taxon>
        <taxon>Pucciniomycetes</taxon>
        <taxon>Pucciniales</taxon>
        <taxon>Sphaerophragmiaceae</taxon>
        <taxon>Austropuccinia</taxon>
    </lineage>
</organism>
<comment type="caution">
    <text evidence="2">The sequence shown here is derived from an EMBL/GenBank/DDBJ whole genome shotgun (WGS) entry which is preliminary data.</text>
</comment>
<reference evidence="2" key="1">
    <citation type="submission" date="2021-03" db="EMBL/GenBank/DDBJ databases">
        <title>Draft genome sequence of rust myrtle Austropuccinia psidii MF-1, a brazilian biotype.</title>
        <authorList>
            <person name="Quecine M.C."/>
            <person name="Pachon D.M.R."/>
            <person name="Bonatelli M.L."/>
            <person name="Correr F.H."/>
            <person name="Franceschini L.M."/>
            <person name="Leite T.F."/>
            <person name="Margarido G.R.A."/>
            <person name="Almeida C.A."/>
            <person name="Ferrarezi J.A."/>
            <person name="Labate C.A."/>
        </authorList>
    </citation>
    <scope>NUCLEOTIDE SEQUENCE</scope>
    <source>
        <strain evidence="2">MF-1</strain>
    </source>
</reference>